<gene>
    <name evidence="2" type="ORF">GQ43DRAFT_440639</name>
</gene>
<evidence type="ECO:0000313" key="3">
    <source>
        <dbReference type="Proteomes" id="UP000799536"/>
    </source>
</evidence>
<sequence length="74" mass="8428">MWLPIPWRLMVLITVNLTTLAFDTCCALQITLSAAQHTFPNATSWLSGLRIISVNYDLSHPVQPWIDFKQFIPA</sequence>
<feature type="signal peptide" evidence="1">
    <location>
        <begin position="1"/>
        <end position="21"/>
    </location>
</feature>
<keyword evidence="3" id="KW-1185">Reference proteome</keyword>
<comment type="caution">
    <text evidence="2">The sequence shown here is derived from an EMBL/GenBank/DDBJ whole genome shotgun (WGS) entry which is preliminary data.</text>
</comment>
<evidence type="ECO:0000313" key="2">
    <source>
        <dbReference type="EMBL" id="KAF2201380.1"/>
    </source>
</evidence>
<evidence type="ECO:0008006" key="4">
    <source>
        <dbReference type="Google" id="ProtNLM"/>
    </source>
</evidence>
<dbReference type="Proteomes" id="UP000799536">
    <property type="component" value="Unassembled WGS sequence"/>
</dbReference>
<accession>A0A9P4MYZ8</accession>
<dbReference type="EMBL" id="ML993978">
    <property type="protein sequence ID" value="KAF2201380.1"/>
    <property type="molecule type" value="Genomic_DNA"/>
</dbReference>
<keyword evidence="1" id="KW-0732">Signal</keyword>
<name>A0A9P4MYZ8_9PLEO</name>
<dbReference type="AlphaFoldDB" id="A0A9P4MYZ8"/>
<protein>
    <recommendedName>
        <fullName evidence="4">Secreted protein</fullName>
    </recommendedName>
</protein>
<evidence type="ECO:0000256" key="1">
    <source>
        <dbReference type="SAM" id="SignalP"/>
    </source>
</evidence>
<feature type="chain" id="PRO_5040105275" description="Secreted protein" evidence="1">
    <location>
        <begin position="22"/>
        <end position="74"/>
    </location>
</feature>
<proteinExistence type="predicted"/>
<organism evidence="2 3">
    <name type="scientific">Delitschia confertaspora ATCC 74209</name>
    <dbReference type="NCBI Taxonomy" id="1513339"/>
    <lineage>
        <taxon>Eukaryota</taxon>
        <taxon>Fungi</taxon>
        <taxon>Dikarya</taxon>
        <taxon>Ascomycota</taxon>
        <taxon>Pezizomycotina</taxon>
        <taxon>Dothideomycetes</taxon>
        <taxon>Pleosporomycetidae</taxon>
        <taxon>Pleosporales</taxon>
        <taxon>Delitschiaceae</taxon>
        <taxon>Delitschia</taxon>
    </lineage>
</organism>
<reference evidence="2" key="1">
    <citation type="journal article" date="2020" name="Stud. Mycol.">
        <title>101 Dothideomycetes genomes: a test case for predicting lifestyles and emergence of pathogens.</title>
        <authorList>
            <person name="Haridas S."/>
            <person name="Albert R."/>
            <person name="Binder M."/>
            <person name="Bloem J."/>
            <person name="Labutti K."/>
            <person name="Salamov A."/>
            <person name="Andreopoulos B."/>
            <person name="Baker S."/>
            <person name="Barry K."/>
            <person name="Bills G."/>
            <person name="Bluhm B."/>
            <person name="Cannon C."/>
            <person name="Castanera R."/>
            <person name="Culley D."/>
            <person name="Daum C."/>
            <person name="Ezra D."/>
            <person name="Gonzalez J."/>
            <person name="Henrissat B."/>
            <person name="Kuo A."/>
            <person name="Liang C."/>
            <person name="Lipzen A."/>
            <person name="Lutzoni F."/>
            <person name="Magnuson J."/>
            <person name="Mondo S."/>
            <person name="Nolan M."/>
            <person name="Ohm R."/>
            <person name="Pangilinan J."/>
            <person name="Park H.-J."/>
            <person name="Ramirez L."/>
            <person name="Alfaro M."/>
            <person name="Sun H."/>
            <person name="Tritt A."/>
            <person name="Yoshinaga Y."/>
            <person name="Zwiers L.-H."/>
            <person name="Turgeon B."/>
            <person name="Goodwin S."/>
            <person name="Spatafora J."/>
            <person name="Crous P."/>
            <person name="Grigoriev I."/>
        </authorList>
    </citation>
    <scope>NUCLEOTIDE SEQUENCE</scope>
    <source>
        <strain evidence="2">ATCC 74209</strain>
    </source>
</reference>